<reference evidence="1 2" key="1">
    <citation type="journal article" date="2015" name="Genome Biol. Evol.">
        <title>Comparative Genomics of a Bacterivorous Green Alga Reveals Evolutionary Causalities and Consequences of Phago-Mixotrophic Mode of Nutrition.</title>
        <authorList>
            <person name="Burns J.A."/>
            <person name="Paasch A."/>
            <person name="Narechania A."/>
            <person name="Kim E."/>
        </authorList>
    </citation>
    <scope>NUCLEOTIDE SEQUENCE [LARGE SCALE GENOMIC DNA]</scope>
    <source>
        <strain evidence="1 2">PLY_AMNH</strain>
    </source>
</reference>
<gene>
    <name evidence="1" type="ORF">CYMTET_54757</name>
</gene>
<name>A0AAE0BE88_9CHLO</name>
<dbReference type="AlphaFoldDB" id="A0AAE0BE88"/>
<dbReference type="EMBL" id="LGRX02035388">
    <property type="protein sequence ID" value="KAK3235016.1"/>
    <property type="molecule type" value="Genomic_DNA"/>
</dbReference>
<protein>
    <submittedName>
        <fullName evidence="1">Uncharacterized protein</fullName>
    </submittedName>
</protein>
<comment type="caution">
    <text evidence="1">The sequence shown here is derived from an EMBL/GenBank/DDBJ whole genome shotgun (WGS) entry which is preliminary data.</text>
</comment>
<sequence>MDTVAGPGLGGPVAWVSEDEIGESRVVSEAVGGAVDYECKVIDGGIGAASYVVGGERWLPIMPGEAVYPRAQDVIAAAAGSGPTSFASLAANETCAAVAGMPLTPAGRVAAVAEWRSGSGAGAGKRGRTLHRWPCASRRRWHRLDDHVGMDLTRRSGVRGIYIMPVMRGNICLQSAAD</sequence>
<accession>A0AAE0BE88</accession>
<keyword evidence="2" id="KW-1185">Reference proteome</keyword>
<evidence type="ECO:0000313" key="2">
    <source>
        <dbReference type="Proteomes" id="UP001190700"/>
    </source>
</evidence>
<proteinExistence type="predicted"/>
<dbReference type="Proteomes" id="UP001190700">
    <property type="component" value="Unassembled WGS sequence"/>
</dbReference>
<organism evidence="1 2">
    <name type="scientific">Cymbomonas tetramitiformis</name>
    <dbReference type="NCBI Taxonomy" id="36881"/>
    <lineage>
        <taxon>Eukaryota</taxon>
        <taxon>Viridiplantae</taxon>
        <taxon>Chlorophyta</taxon>
        <taxon>Pyramimonadophyceae</taxon>
        <taxon>Pyramimonadales</taxon>
        <taxon>Pyramimonadaceae</taxon>
        <taxon>Cymbomonas</taxon>
    </lineage>
</organism>
<evidence type="ECO:0000313" key="1">
    <source>
        <dbReference type="EMBL" id="KAK3235016.1"/>
    </source>
</evidence>